<dbReference type="AlphaFoldDB" id="A0A368G783"/>
<feature type="region of interest" description="Disordered" evidence="1">
    <location>
        <begin position="1"/>
        <end position="66"/>
    </location>
</feature>
<evidence type="ECO:0000313" key="2">
    <source>
        <dbReference type="EMBL" id="RCN39159.1"/>
    </source>
</evidence>
<protein>
    <submittedName>
        <fullName evidence="2">Uncharacterized protein</fullName>
    </submittedName>
</protein>
<comment type="caution">
    <text evidence="2">The sequence shown here is derived from an EMBL/GenBank/DDBJ whole genome shotgun (WGS) entry which is preliminary data.</text>
</comment>
<evidence type="ECO:0000256" key="1">
    <source>
        <dbReference type="SAM" id="MobiDB-lite"/>
    </source>
</evidence>
<sequence length="138" mass="15577">MDKTSTVGRVFAPGDTNFPRTDDEYKEYNEKRPTSIIPFEEYRSMTTPPTVRTPLPTPTTPPEFTPRIEKTVLPSTRRYVQPYHPMVWPSPKNTDGPKTSTETPSTTRSKRIVQTTTVDLPNSPSPSARISQPTHDTS</sequence>
<reference evidence="2 3" key="1">
    <citation type="submission" date="2014-10" db="EMBL/GenBank/DDBJ databases">
        <title>Draft genome of the hookworm Ancylostoma caninum.</title>
        <authorList>
            <person name="Mitreva M."/>
        </authorList>
    </citation>
    <scope>NUCLEOTIDE SEQUENCE [LARGE SCALE GENOMIC DNA]</scope>
    <source>
        <strain evidence="2 3">Baltimore</strain>
    </source>
</reference>
<feature type="compositionally biased region" description="Basic and acidic residues" evidence="1">
    <location>
        <begin position="20"/>
        <end position="33"/>
    </location>
</feature>
<keyword evidence="3" id="KW-1185">Reference proteome</keyword>
<evidence type="ECO:0000313" key="3">
    <source>
        <dbReference type="Proteomes" id="UP000252519"/>
    </source>
</evidence>
<feature type="region of interest" description="Disordered" evidence="1">
    <location>
        <begin position="83"/>
        <end position="138"/>
    </location>
</feature>
<proteinExistence type="predicted"/>
<gene>
    <name evidence="2" type="ORF">ANCCAN_14915</name>
</gene>
<dbReference type="EMBL" id="JOJR01000353">
    <property type="protein sequence ID" value="RCN39159.1"/>
    <property type="molecule type" value="Genomic_DNA"/>
</dbReference>
<name>A0A368G783_ANCCA</name>
<dbReference type="Proteomes" id="UP000252519">
    <property type="component" value="Unassembled WGS sequence"/>
</dbReference>
<feature type="compositionally biased region" description="Pro residues" evidence="1">
    <location>
        <begin position="55"/>
        <end position="64"/>
    </location>
</feature>
<organism evidence="2 3">
    <name type="scientific">Ancylostoma caninum</name>
    <name type="common">Dog hookworm</name>
    <dbReference type="NCBI Taxonomy" id="29170"/>
    <lineage>
        <taxon>Eukaryota</taxon>
        <taxon>Metazoa</taxon>
        <taxon>Ecdysozoa</taxon>
        <taxon>Nematoda</taxon>
        <taxon>Chromadorea</taxon>
        <taxon>Rhabditida</taxon>
        <taxon>Rhabditina</taxon>
        <taxon>Rhabditomorpha</taxon>
        <taxon>Strongyloidea</taxon>
        <taxon>Ancylostomatidae</taxon>
        <taxon>Ancylostomatinae</taxon>
        <taxon>Ancylostoma</taxon>
    </lineage>
</organism>
<feature type="compositionally biased region" description="Polar residues" evidence="1">
    <location>
        <begin position="91"/>
        <end position="138"/>
    </location>
</feature>
<accession>A0A368G783</accession>